<dbReference type="RefSeq" id="WP_088560353.1">
    <property type="nucleotide sequence ID" value="NZ_FYEH01000003.1"/>
</dbReference>
<dbReference type="GO" id="GO:0016829">
    <property type="term" value="F:lyase activity"/>
    <property type="evidence" value="ECO:0007669"/>
    <property type="project" value="UniProtKB-KW"/>
</dbReference>
<keyword evidence="5" id="KW-0663">Pyridoxal phosphate</keyword>
<gene>
    <name evidence="8" type="ORF">SAMN07250955_103103</name>
</gene>
<reference evidence="8 9" key="1">
    <citation type="submission" date="2017-06" db="EMBL/GenBank/DDBJ databases">
        <authorList>
            <person name="Kim H.J."/>
            <person name="Triplett B.A."/>
        </authorList>
    </citation>
    <scope>NUCLEOTIDE SEQUENCE [LARGE SCALE GENOMIC DNA]</scope>
    <source>
        <strain evidence="8 9">B29T1</strain>
    </source>
</reference>
<evidence type="ECO:0000259" key="7">
    <source>
        <dbReference type="Pfam" id="PF00266"/>
    </source>
</evidence>
<dbReference type="Pfam" id="PF00266">
    <property type="entry name" value="Aminotran_5"/>
    <property type="match status" value="1"/>
</dbReference>
<dbReference type="InterPro" id="IPR000192">
    <property type="entry name" value="Aminotrans_V_dom"/>
</dbReference>
<accession>A0A212QS83</accession>
<dbReference type="NCBIfam" id="TIGR01979">
    <property type="entry name" value="sufS"/>
    <property type="match status" value="1"/>
</dbReference>
<evidence type="ECO:0000313" key="9">
    <source>
        <dbReference type="Proteomes" id="UP000197065"/>
    </source>
</evidence>
<dbReference type="EMBL" id="FYEH01000003">
    <property type="protein sequence ID" value="SNB62374.1"/>
    <property type="molecule type" value="Genomic_DNA"/>
</dbReference>
<organism evidence="8 9">
    <name type="scientific">Arboricoccus pini</name>
    <dbReference type="NCBI Taxonomy" id="1963835"/>
    <lineage>
        <taxon>Bacteria</taxon>
        <taxon>Pseudomonadati</taxon>
        <taxon>Pseudomonadota</taxon>
        <taxon>Alphaproteobacteria</taxon>
        <taxon>Geminicoccales</taxon>
        <taxon>Geminicoccaceae</taxon>
        <taxon>Arboricoccus</taxon>
    </lineage>
</organism>
<dbReference type="PANTHER" id="PTHR43586">
    <property type="entry name" value="CYSTEINE DESULFURASE"/>
    <property type="match status" value="1"/>
</dbReference>
<evidence type="ECO:0000256" key="5">
    <source>
        <dbReference type="ARBA" id="ARBA00022898"/>
    </source>
</evidence>
<dbReference type="PANTHER" id="PTHR43586:SF8">
    <property type="entry name" value="CYSTEINE DESULFURASE 1, CHLOROPLASTIC"/>
    <property type="match status" value="1"/>
</dbReference>
<dbReference type="Gene3D" id="3.40.640.10">
    <property type="entry name" value="Type I PLP-dependent aspartate aminotransferase-like (Major domain)"/>
    <property type="match status" value="1"/>
</dbReference>
<dbReference type="CDD" id="cd06453">
    <property type="entry name" value="SufS_like"/>
    <property type="match status" value="1"/>
</dbReference>
<dbReference type="GO" id="GO:0006534">
    <property type="term" value="P:cysteine metabolic process"/>
    <property type="evidence" value="ECO:0007669"/>
    <property type="project" value="InterPro"/>
</dbReference>
<feature type="domain" description="Aminotransferase class V" evidence="7">
    <location>
        <begin position="31"/>
        <end position="400"/>
    </location>
</feature>
<dbReference type="GO" id="GO:0030170">
    <property type="term" value="F:pyridoxal phosphate binding"/>
    <property type="evidence" value="ECO:0007669"/>
    <property type="project" value="InterPro"/>
</dbReference>
<protein>
    <recommendedName>
        <fullName evidence="3">cysteine desulfurase</fullName>
        <ecNumber evidence="3">2.8.1.7</ecNumber>
    </recommendedName>
</protein>
<dbReference type="GO" id="GO:0031071">
    <property type="term" value="F:cysteine desulfurase activity"/>
    <property type="evidence" value="ECO:0007669"/>
    <property type="project" value="UniProtKB-EC"/>
</dbReference>
<proteinExistence type="inferred from homology"/>
<dbReference type="OrthoDB" id="9804366at2"/>
<dbReference type="Gene3D" id="3.90.1150.10">
    <property type="entry name" value="Aspartate Aminotransferase, domain 1"/>
    <property type="match status" value="1"/>
</dbReference>
<dbReference type="InterPro" id="IPR015422">
    <property type="entry name" value="PyrdxlP-dep_Trfase_small"/>
</dbReference>
<dbReference type="Proteomes" id="UP000197065">
    <property type="component" value="Unassembled WGS sequence"/>
</dbReference>
<keyword evidence="9" id="KW-1185">Reference proteome</keyword>
<evidence type="ECO:0000313" key="8">
    <source>
        <dbReference type="EMBL" id="SNB62374.1"/>
    </source>
</evidence>
<dbReference type="EC" id="2.8.1.7" evidence="3"/>
<comment type="cofactor">
    <cofactor evidence="1">
        <name>pyridoxal 5'-phosphate</name>
        <dbReference type="ChEBI" id="CHEBI:597326"/>
    </cofactor>
</comment>
<evidence type="ECO:0000256" key="6">
    <source>
        <dbReference type="ARBA" id="ARBA00050776"/>
    </source>
</evidence>
<sequence length="413" mass="44888">MVDRPEAAFDVAAIRAQFPALRQQINGRPLVYLDSGASTQKPQAVIDAHARFYEHDYANIHRGVYELSQRATAAHDEARRKLTRFINAASWREVIFTRNATESINLVAQSFLRPRLQPGDEILVTEMEHHANIVPWQLIGAATGARLVAAPVTLEGILDLDAFAERINARTRLIAFPWISNVLGTINPVDRLIELAKDRGIPVLVDAAQAVQHLPVDVQGLGADFIAFSGHKMYGPSGVGVLWGKLEHLEAMPPYQGGGDMIEHVTFEATTWNEVPFKFEAGTPDIAGIVALGHAVDWIESVGIQAIARHEASLLATATRDLSQIEGLEIIGRAPDKASVLTFKLGDIHPQDVATMLDLEGIAIRTGHHCAMPLHAKFGLSGSARASLGVYNDESDIAALSLALRRVARTFAG</sequence>
<evidence type="ECO:0000256" key="3">
    <source>
        <dbReference type="ARBA" id="ARBA00012239"/>
    </source>
</evidence>
<dbReference type="SUPFAM" id="SSF53383">
    <property type="entry name" value="PLP-dependent transferases"/>
    <property type="match status" value="1"/>
</dbReference>
<evidence type="ECO:0000256" key="2">
    <source>
        <dbReference type="ARBA" id="ARBA00010447"/>
    </source>
</evidence>
<evidence type="ECO:0000256" key="1">
    <source>
        <dbReference type="ARBA" id="ARBA00001933"/>
    </source>
</evidence>
<evidence type="ECO:0000256" key="4">
    <source>
        <dbReference type="ARBA" id="ARBA00022679"/>
    </source>
</evidence>
<dbReference type="AlphaFoldDB" id="A0A212QS83"/>
<dbReference type="InterPro" id="IPR015424">
    <property type="entry name" value="PyrdxlP-dep_Trfase"/>
</dbReference>
<dbReference type="InterPro" id="IPR010970">
    <property type="entry name" value="Cys_dSase_SufS"/>
</dbReference>
<dbReference type="InterPro" id="IPR015421">
    <property type="entry name" value="PyrdxlP-dep_Trfase_major"/>
</dbReference>
<keyword evidence="8" id="KW-0456">Lyase</keyword>
<name>A0A212QS83_9PROT</name>
<keyword evidence="4" id="KW-0808">Transferase</keyword>
<comment type="catalytic activity">
    <reaction evidence="6">
        <text>(sulfur carrier)-H + L-cysteine = (sulfur carrier)-SH + L-alanine</text>
        <dbReference type="Rhea" id="RHEA:43892"/>
        <dbReference type="Rhea" id="RHEA-COMP:14737"/>
        <dbReference type="Rhea" id="RHEA-COMP:14739"/>
        <dbReference type="ChEBI" id="CHEBI:29917"/>
        <dbReference type="ChEBI" id="CHEBI:35235"/>
        <dbReference type="ChEBI" id="CHEBI:57972"/>
        <dbReference type="ChEBI" id="CHEBI:64428"/>
        <dbReference type="EC" id="2.8.1.7"/>
    </reaction>
</comment>
<comment type="similarity">
    <text evidence="2">Belongs to the class-V pyridoxal-phosphate-dependent aminotransferase family. Csd subfamily.</text>
</comment>